<comment type="caution">
    <text evidence="3">The sequence shown here is derived from an EMBL/GenBank/DDBJ whole genome shotgun (WGS) entry which is preliminary data.</text>
</comment>
<feature type="region of interest" description="Disordered" evidence="2">
    <location>
        <begin position="281"/>
        <end position="377"/>
    </location>
</feature>
<feature type="compositionally biased region" description="Polar residues" evidence="2">
    <location>
        <begin position="66"/>
        <end position="75"/>
    </location>
</feature>
<gene>
    <name evidence="3" type="ORF">AK812_SmicGene6711</name>
</gene>
<evidence type="ECO:0000256" key="1">
    <source>
        <dbReference type="SAM" id="Coils"/>
    </source>
</evidence>
<feature type="coiled-coil region" evidence="1">
    <location>
        <begin position="98"/>
        <end position="147"/>
    </location>
</feature>
<evidence type="ECO:0000313" key="3">
    <source>
        <dbReference type="EMBL" id="OLQ09610.1"/>
    </source>
</evidence>
<keyword evidence="4" id="KW-1185">Reference proteome</keyword>
<evidence type="ECO:0000313" key="4">
    <source>
        <dbReference type="Proteomes" id="UP000186817"/>
    </source>
</evidence>
<organism evidence="3 4">
    <name type="scientific">Symbiodinium microadriaticum</name>
    <name type="common">Dinoflagellate</name>
    <name type="synonym">Zooxanthella microadriatica</name>
    <dbReference type="NCBI Taxonomy" id="2951"/>
    <lineage>
        <taxon>Eukaryota</taxon>
        <taxon>Sar</taxon>
        <taxon>Alveolata</taxon>
        <taxon>Dinophyceae</taxon>
        <taxon>Suessiales</taxon>
        <taxon>Symbiodiniaceae</taxon>
        <taxon>Symbiodinium</taxon>
    </lineage>
</organism>
<protein>
    <submittedName>
        <fullName evidence="3">Uncharacterized protein</fullName>
    </submittedName>
</protein>
<dbReference type="EMBL" id="LSRX01000093">
    <property type="protein sequence ID" value="OLQ09610.1"/>
    <property type="molecule type" value="Genomic_DNA"/>
</dbReference>
<reference evidence="3 4" key="1">
    <citation type="submission" date="2016-02" db="EMBL/GenBank/DDBJ databases">
        <title>Genome analysis of coral dinoflagellate symbionts highlights evolutionary adaptations to a symbiotic lifestyle.</title>
        <authorList>
            <person name="Aranda M."/>
            <person name="Li Y."/>
            <person name="Liew Y.J."/>
            <person name="Baumgarten S."/>
            <person name="Simakov O."/>
            <person name="Wilson M."/>
            <person name="Piel J."/>
            <person name="Ashoor H."/>
            <person name="Bougouffa S."/>
            <person name="Bajic V.B."/>
            <person name="Ryu T."/>
            <person name="Ravasi T."/>
            <person name="Bayer T."/>
            <person name="Micklem G."/>
            <person name="Kim H."/>
            <person name="Bhak J."/>
            <person name="Lajeunesse T.C."/>
            <person name="Voolstra C.R."/>
        </authorList>
    </citation>
    <scope>NUCLEOTIDE SEQUENCE [LARGE SCALE GENOMIC DNA]</scope>
    <source>
        <strain evidence="3 4">CCMP2467</strain>
    </source>
</reference>
<evidence type="ECO:0000256" key="2">
    <source>
        <dbReference type="SAM" id="MobiDB-lite"/>
    </source>
</evidence>
<name>A0A1Q9EQB6_SYMMI</name>
<dbReference type="AlphaFoldDB" id="A0A1Q9EQB6"/>
<keyword evidence="1" id="KW-0175">Coiled coil</keyword>
<proteinExistence type="predicted"/>
<sequence>MGRGDKWNRPQQGGHYDTYRQPQGGRQESQRPWRVWPGAFSPSGRQWSRQEQAAFPRYDARPPPSTSRSQDNNMVSGGAMEDGASHLVNDVQSFINMARKAENRVKSLTSLRQQREAQWTKYVHDMKATLQNEHQRFQQSLAKLDEDLHAAHQNQEDSRKRLCHVIEVSMGRRQPEGRPTEQQWEEMVNRWEQESATRNSPMEVVQRAFTGAPPPDFGPTPPPMPAPVPPMGAFNLDPAWGTFPAPGLSAEPPGRPPQPVPPDAYFGTGPTPCAHVPVAPVPPAPHSSAASPGARERADGARGPVKAHTPPKKVDSGASLGVKLEAKRNALKPFGGPPQGMDQVQTGPGPTPASAHAATTTEPEGGGTATEPAGPANPVPVPNQADELMEFQARRDFFTHCDMRALGKFPTIVHTHHPVLHIPSFAACHGLRMPPSYTIGVIGGSSSESDGSQTRVLGITLFAPYYQPDYIAVHVDAEEGPHAVAERLKLSCARLPVDYFDCVVPVEPLPDAGFGAYLFYSSILDHNSCAAVVIDMRPIGGRRFATVLPTRLTSLDQFLRVLLPRDVFAFDLFVGVRSYPMLEGSNMLLRHGMLLSVCHRNTLVRAESTQEFLFSNRDLWKSTEHLPRAGSPTGLCLITTGEDRWHFEERDYPGFSFIEAVECCLGAAEGSVRVSPKSSAPFADLCFPDPESTNVPFADLCLHGKLCKDVAIIVRVPTPSISNAVRATPEDSFLFLDFRPLGVRPHGMRQRFALKGLESKDIPFSPTLARQLLPHWSQLTMLISQVVHRQEVIRLLVIVALQAHSTVHLQGVILLLHHAGVHVPEAGLMVIQEEVVLGYTVGERFSLVLNSLALVISFSAKAIPHSHRLLGKIADLPGLLKVLNQVLMPGDPLLMRNIFPSLLSFRLHILSIAMAVLFACNTEALLRLMGSSMLQNLPLALFGVVREVIVAEFQPDYLEVETPLLQNRPPNDPPSHPPPPVVMLELAAPVEVGCTLLEEAVCRQGDDTYFESRALLETLYEHFGGLAPAEPTIAQASAAPVNSAAPLSLAQYLPSCLQHDVTSVTMCTGIHIDAVASVLGSSWEPNPVLPVGIAWHRATADALDSLLCFADGCAAGVDCIDIYTDGSFNGSLSSWAFAAIAHSGHGSFVLAWARGSVALSGHALHIGADGHSAINGERSAVFWALCWPLGILVVFMPQVLLQHVDPLPKPLSFFAPLMLRLSNTSEGTLDIPLMKWLIPSLVLCSFLIHKFQIICAKFVDGHRMAPSPAYGLLSLL</sequence>
<feature type="region of interest" description="Disordered" evidence="2">
    <location>
        <begin position="1"/>
        <end position="81"/>
    </location>
</feature>
<feature type="compositionally biased region" description="Low complexity" evidence="2">
    <location>
        <begin position="346"/>
        <end position="374"/>
    </location>
</feature>
<accession>A0A1Q9EQB6</accession>
<dbReference type="Proteomes" id="UP000186817">
    <property type="component" value="Unassembled WGS sequence"/>
</dbReference>